<evidence type="ECO:0000313" key="1">
    <source>
        <dbReference type="EMBL" id="RRQ81582.1"/>
    </source>
</evidence>
<keyword evidence="2" id="KW-1185">Reference proteome</keyword>
<protein>
    <submittedName>
        <fullName evidence="1">Uncharacterized protein</fullName>
    </submittedName>
</protein>
<gene>
    <name evidence="1" type="ORF">CQW44_30760</name>
</gene>
<proteinExistence type="predicted"/>
<organism evidence="1 2">
    <name type="scientific">Streptomyces griseofuscus</name>
    <dbReference type="NCBI Taxonomy" id="146922"/>
    <lineage>
        <taxon>Bacteria</taxon>
        <taxon>Bacillati</taxon>
        <taxon>Actinomycetota</taxon>
        <taxon>Actinomycetes</taxon>
        <taxon>Kitasatosporales</taxon>
        <taxon>Streptomycetaceae</taxon>
        <taxon>Streptomyces</taxon>
    </lineage>
</organism>
<comment type="caution">
    <text evidence="1">The sequence shown here is derived from an EMBL/GenBank/DDBJ whole genome shotgun (WGS) entry which is preliminary data.</text>
</comment>
<reference evidence="1 2" key="1">
    <citation type="submission" date="2017-10" db="EMBL/GenBank/DDBJ databases">
        <title>Draft genome of actinobacteria isolated from guarana (Paullinia cupana (Mart.) Ducke.</title>
        <authorList>
            <person name="Siqueira K.A."/>
            <person name="Liotti R.G."/>
            <person name="Mendes T.A."/>
            <person name="Soares M.A."/>
        </authorList>
    </citation>
    <scope>NUCLEOTIDE SEQUENCE [LARGE SCALE GENOMIC DNA]</scope>
    <source>
        <strain evidence="1 2">199</strain>
    </source>
</reference>
<sequence>MMVPVNGIPSPGRYHLLLTADGLPVQHGWWRSEATARRKLAAWIGDWGRPGARITLTDEETGEQLAVWPDEAPTAVGGGS</sequence>
<dbReference type="AlphaFoldDB" id="A0A3R8RGA0"/>
<dbReference type="EMBL" id="PDES01000015">
    <property type="protein sequence ID" value="RRQ81582.1"/>
    <property type="molecule type" value="Genomic_DNA"/>
</dbReference>
<name>A0A3R8RGA0_9ACTN</name>
<accession>A0A3R8RGA0</accession>
<dbReference type="Proteomes" id="UP000276379">
    <property type="component" value="Unassembled WGS sequence"/>
</dbReference>
<evidence type="ECO:0000313" key="2">
    <source>
        <dbReference type="Proteomes" id="UP000276379"/>
    </source>
</evidence>